<keyword evidence="3 6" id="KW-0479">Metal-binding</keyword>
<evidence type="ECO:0000256" key="1">
    <source>
        <dbReference type="ARBA" id="ARBA00004196"/>
    </source>
</evidence>
<dbReference type="HOGENOM" id="CLU_034652_5_0_6"/>
<dbReference type="InterPro" id="IPR036909">
    <property type="entry name" value="Cyt_c-like_dom_sf"/>
</dbReference>
<dbReference type="InterPro" id="IPR009056">
    <property type="entry name" value="Cyt_c-like_dom"/>
</dbReference>
<dbReference type="InterPro" id="IPR004852">
    <property type="entry name" value="Di-haem_cyt_c_peroxidsae"/>
</dbReference>
<dbReference type="PROSITE" id="PS51007">
    <property type="entry name" value="CYTC"/>
    <property type="match status" value="1"/>
</dbReference>
<dbReference type="EMBL" id="JPGN01000005">
    <property type="protein sequence ID" value="KFI20892.1"/>
    <property type="molecule type" value="Genomic_DNA"/>
</dbReference>
<dbReference type="Proteomes" id="UP000028839">
    <property type="component" value="Unassembled WGS sequence"/>
</dbReference>
<comment type="caution">
    <text evidence="9">The sequence shown here is derived from an EMBL/GenBank/DDBJ whole genome shotgun (WGS) entry which is preliminary data.</text>
</comment>
<evidence type="ECO:0000313" key="10">
    <source>
        <dbReference type="Proteomes" id="UP000028839"/>
    </source>
</evidence>
<dbReference type="GO" id="GO:0004130">
    <property type="term" value="F:cytochrome-c peroxidase activity"/>
    <property type="evidence" value="ECO:0007669"/>
    <property type="project" value="TreeGrafter"/>
</dbReference>
<keyword evidence="7" id="KW-0732">Signal</keyword>
<dbReference type="GO" id="GO:0030313">
    <property type="term" value="C:cell envelope"/>
    <property type="evidence" value="ECO:0007669"/>
    <property type="project" value="UniProtKB-SubCell"/>
</dbReference>
<dbReference type="Gene3D" id="1.10.760.10">
    <property type="entry name" value="Cytochrome c-like domain"/>
    <property type="match status" value="2"/>
</dbReference>
<name>A0A0E2ZRC3_9GAMM</name>
<keyword evidence="9" id="KW-0575">Peroxidase</keyword>
<keyword evidence="5 6" id="KW-0408">Iron</keyword>
<evidence type="ECO:0000313" key="9">
    <source>
        <dbReference type="EMBL" id="KFI20892.1"/>
    </source>
</evidence>
<feature type="domain" description="Cytochrome c" evidence="8">
    <location>
        <begin position="296"/>
        <end position="460"/>
    </location>
</feature>
<accession>A0A0E2ZRC3</accession>
<protein>
    <submittedName>
        <fullName evidence="9">Cytochrome C peroxidase</fullName>
    </submittedName>
</protein>
<sequence>MRKKTILPFCLLLAGIPLYAVANQEPSIPTNGPNSHGHLTLFSYLSANNLAYSGANYRLPLPATDSDFYDHGRPDPAKFQLGKFLFFDKILSGNQNISCATCHHPLAATGDGLSLSVGEGGRGLGITRNTGFGNEAIYERVPRNAPPLFNVGAKHMTVMFYDGRAEVDSLAPSGFNTPAGDELPIGVLENVLAAQAMFPVTSNSEMAGQPGENPIADAAEAGNLAGPGGVWEQLANRLKANEEYAQLFNQAFALTPEQITYAHAANAIAAFEAAAWRADHSPFDRYLRGDKEAMSRESIQGMSLFYGKAGCSQCHSGVFQTDMQYHAIAMPQIGPGKGDGAEGHEDFGRERVTHDPADRYKFRTPPLRNVALTGPWGHDGTYNTLEAVVRHHLDPVSSLLTYSCLREAQLPYREDLDFFDCLVQNDSAKVNLIAAANTLPTRELSDDEVKHLLAFLHALTDPISLDLRGDIPDRVPSNLTLVE</sequence>
<dbReference type="SUPFAM" id="SSF46626">
    <property type="entry name" value="Cytochrome c"/>
    <property type="match status" value="2"/>
</dbReference>
<evidence type="ECO:0000256" key="7">
    <source>
        <dbReference type="SAM" id="SignalP"/>
    </source>
</evidence>
<dbReference type="GO" id="GO:0020037">
    <property type="term" value="F:heme binding"/>
    <property type="evidence" value="ECO:0007669"/>
    <property type="project" value="InterPro"/>
</dbReference>
<dbReference type="GO" id="GO:0009055">
    <property type="term" value="F:electron transfer activity"/>
    <property type="evidence" value="ECO:0007669"/>
    <property type="project" value="InterPro"/>
</dbReference>
<dbReference type="AlphaFoldDB" id="A0A0E2ZRC3"/>
<keyword evidence="2 6" id="KW-0349">Heme</keyword>
<dbReference type="InterPro" id="IPR051395">
    <property type="entry name" value="Cytochrome_c_Peroxidase/MauG"/>
</dbReference>
<feature type="chain" id="PRO_5002408498" evidence="7">
    <location>
        <begin position="23"/>
        <end position="483"/>
    </location>
</feature>
<comment type="subcellular location">
    <subcellularLocation>
        <location evidence="1">Cell envelope</location>
    </subcellularLocation>
</comment>
<evidence type="ECO:0000256" key="2">
    <source>
        <dbReference type="ARBA" id="ARBA00022617"/>
    </source>
</evidence>
<dbReference type="Pfam" id="PF03150">
    <property type="entry name" value="CCP_MauG"/>
    <property type="match status" value="1"/>
</dbReference>
<evidence type="ECO:0000256" key="4">
    <source>
        <dbReference type="ARBA" id="ARBA00023002"/>
    </source>
</evidence>
<gene>
    <name evidence="9" type="ORF">IB75_00515</name>
</gene>
<reference evidence="9 10" key="1">
    <citation type="submission" date="2014-07" db="EMBL/GenBank/DDBJ databases">
        <title>Comparative analysis of Nitrosococcus oceani genome inventories of strains from Pacific and Atlantic gyres.</title>
        <authorList>
            <person name="Lim C.K."/>
            <person name="Wang L."/>
            <person name="Sayavedra-Soto L.A."/>
            <person name="Klotz M.G."/>
        </authorList>
    </citation>
    <scope>NUCLEOTIDE SEQUENCE [LARGE SCALE GENOMIC DNA]</scope>
    <source>
        <strain evidence="9 10">C-27</strain>
    </source>
</reference>
<dbReference type="OrthoDB" id="9805202at2"/>
<proteinExistence type="predicted"/>
<feature type="signal peptide" evidence="7">
    <location>
        <begin position="1"/>
        <end position="22"/>
    </location>
</feature>
<evidence type="ECO:0000256" key="3">
    <source>
        <dbReference type="ARBA" id="ARBA00022723"/>
    </source>
</evidence>
<organism evidence="9 10">
    <name type="scientific">Nitrosococcus oceani C-27</name>
    <dbReference type="NCBI Taxonomy" id="314279"/>
    <lineage>
        <taxon>Bacteria</taxon>
        <taxon>Pseudomonadati</taxon>
        <taxon>Pseudomonadota</taxon>
        <taxon>Gammaproteobacteria</taxon>
        <taxon>Chromatiales</taxon>
        <taxon>Chromatiaceae</taxon>
        <taxon>Nitrosococcus</taxon>
    </lineage>
</organism>
<dbReference type="PANTHER" id="PTHR30600">
    <property type="entry name" value="CYTOCHROME C PEROXIDASE-RELATED"/>
    <property type="match status" value="1"/>
</dbReference>
<keyword evidence="4" id="KW-0560">Oxidoreductase</keyword>
<dbReference type="GO" id="GO:0046872">
    <property type="term" value="F:metal ion binding"/>
    <property type="evidence" value="ECO:0007669"/>
    <property type="project" value="UniProtKB-KW"/>
</dbReference>
<evidence type="ECO:0000259" key="8">
    <source>
        <dbReference type="PROSITE" id="PS51007"/>
    </source>
</evidence>
<evidence type="ECO:0000256" key="5">
    <source>
        <dbReference type="ARBA" id="ARBA00023004"/>
    </source>
</evidence>
<evidence type="ECO:0000256" key="6">
    <source>
        <dbReference type="PROSITE-ProRule" id="PRU00433"/>
    </source>
</evidence>